<reference evidence="8" key="1">
    <citation type="journal article" date="2019" name="Int. J. Syst. Evol. Microbiol.">
        <title>The Global Catalogue of Microorganisms (GCM) 10K type strain sequencing project: providing services to taxonomists for standard genome sequencing and annotation.</title>
        <authorList>
            <consortium name="The Broad Institute Genomics Platform"/>
            <consortium name="The Broad Institute Genome Sequencing Center for Infectious Disease"/>
            <person name="Wu L."/>
            <person name="Ma J."/>
        </authorList>
    </citation>
    <scope>NUCLEOTIDE SEQUENCE [LARGE SCALE GENOMIC DNA]</scope>
    <source>
        <strain evidence="8">VKM B-3226</strain>
    </source>
</reference>
<evidence type="ECO:0000256" key="2">
    <source>
        <dbReference type="ARBA" id="ARBA00022475"/>
    </source>
</evidence>
<keyword evidence="3 6" id="KW-0812">Transmembrane</keyword>
<sequence>MSALDAQAFPPGVQEPHAAQAAAVPLIVDLDRTLCRSDTMHEALVGLLASSPAAMLGLPAWLASGKTGFKQELAGRRTVDPALLPYDDEVLALIAAARAERRPVALISASDQRQVAAVAAHLGLFDDAVGTGSPGVAGNLSGQAKADYLVGRFGAGGFDYIGDSAADLPVWAAARQAYGIRVAPGIRKRARAQGTALQTVGDSASELPALLRACRPHQWAKNVLVLLPVLTAHDLTHLPAALLGMLCFSLAASAIYIINDLVDLPSDRQHPRKRFRPFAAGTASVKNGLLLAGGLLAVAALAALLWLPGPFFWTLMVYLVATSAYSFSLKRKMMVDVLALAALYTLRIVAGSAATGIVLSPWLLVFSMFLFFALATIKRQAELEDMLLRGSERTAGRNMMVGDLPILQAMSIGAAQAAVLVFALYSQDPEVQEHFDAPDLLLLICPVLFFWLGRMQLLTRRGHMTDDPIVFTFRDRVGLVCGAVMLGIFILAAR</sequence>
<feature type="transmembrane region" description="Helical" evidence="6">
    <location>
        <begin position="311"/>
        <end position="328"/>
    </location>
</feature>
<feature type="transmembrane region" description="Helical" evidence="6">
    <location>
        <begin position="437"/>
        <end position="455"/>
    </location>
</feature>
<feature type="transmembrane region" description="Helical" evidence="6">
    <location>
        <begin position="476"/>
        <end position="493"/>
    </location>
</feature>
<protein>
    <submittedName>
        <fullName evidence="7">UbiA family prenyltransferase</fullName>
    </submittedName>
</protein>
<evidence type="ECO:0000256" key="5">
    <source>
        <dbReference type="ARBA" id="ARBA00023136"/>
    </source>
</evidence>
<dbReference type="NCBIfam" id="NF006088">
    <property type="entry name" value="PRK08238.1"/>
    <property type="match status" value="1"/>
</dbReference>
<dbReference type="SUPFAM" id="SSF56784">
    <property type="entry name" value="HAD-like"/>
    <property type="match status" value="1"/>
</dbReference>
<feature type="transmembrane region" description="Helical" evidence="6">
    <location>
        <begin position="359"/>
        <end position="377"/>
    </location>
</feature>
<dbReference type="Gene3D" id="3.40.50.1000">
    <property type="entry name" value="HAD superfamily/HAD-like"/>
    <property type="match status" value="1"/>
</dbReference>
<keyword evidence="5 6" id="KW-0472">Membrane</keyword>
<name>A0ABV7RUB3_9RHOB</name>
<dbReference type="Gene3D" id="1.10.357.140">
    <property type="entry name" value="UbiA prenyltransferase"/>
    <property type="match status" value="1"/>
</dbReference>
<evidence type="ECO:0000256" key="4">
    <source>
        <dbReference type="ARBA" id="ARBA00022989"/>
    </source>
</evidence>
<dbReference type="CDD" id="cd13963">
    <property type="entry name" value="PT_UbiA_2"/>
    <property type="match status" value="1"/>
</dbReference>
<dbReference type="InterPro" id="IPR023214">
    <property type="entry name" value="HAD_sf"/>
</dbReference>
<keyword evidence="4 6" id="KW-1133">Transmembrane helix</keyword>
<dbReference type="EMBL" id="JBHRXE010000008">
    <property type="protein sequence ID" value="MFC3568483.1"/>
    <property type="molecule type" value="Genomic_DNA"/>
</dbReference>
<evidence type="ECO:0000256" key="1">
    <source>
        <dbReference type="ARBA" id="ARBA00004141"/>
    </source>
</evidence>
<proteinExistence type="predicted"/>
<feature type="transmembrane region" description="Helical" evidence="6">
    <location>
        <begin position="278"/>
        <end position="305"/>
    </location>
</feature>
<dbReference type="RefSeq" id="WP_379027870.1">
    <property type="nucleotide sequence ID" value="NZ_JBHRXE010000008.1"/>
</dbReference>
<evidence type="ECO:0000256" key="6">
    <source>
        <dbReference type="SAM" id="Phobius"/>
    </source>
</evidence>
<keyword evidence="2" id="KW-1003">Cell membrane</keyword>
<comment type="caution">
    <text evidence="7">The sequence shown here is derived from an EMBL/GenBank/DDBJ whole genome shotgun (WGS) entry which is preliminary data.</text>
</comment>
<dbReference type="Pfam" id="PF12710">
    <property type="entry name" value="HAD"/>
    <property type="match status" value="1"/>
</dbReference>
<evidence type="ECO:0000313" key="7">
    <source>
        <dbReference type="EMBL" id="MFC3568483.1"/>
    </source>
</evidence>
<comment type="subcellular location">
    <subcellularLocation>
        <location evidence="1">Membrane</location>
        <topology evidence="1">Multi-pass membrane protein</topology>
    </subcellularLocation>
</comment>
<accession>A0ABV7RUB3</accession>
<organism evidence="7 8">
    <name type="scientific">Paracoccus simplex</name>
    <dbReference type="NCBI Taxonomy" id="2086346"/>
    <lineage>
        <taxon>Bacteria</taxon>
        <taxon>Pseudomonadati</taxon>
        <taxon>Pseudomonadota</taxon>
        <taxon>Alphaproteobacteria</taxon>
        <taxon>Rhodobacterales</taxon>
        <taxon>Paracoccaceae</taxon>
        <taxon>Paracoccus</taxon>
    </lineage>
</organism>
<dbReference type="Proteomes" id="UP001595596">
    <property type="component" value="Unassembled WGS sequence"/>
</dbReference>
<dbReference type="InterPro" id="IPR000537">
    <property type="entry name" value="UbiA_prenyltransferase"/>
</dbReference>
<evidence type="ECO:0000256" key="3">
    <source>
        <dbReference type="ARBA" id="ARBA00022692"/>
    </source>
</evidence>
<evidence type="ECO:0000313" key="8">
    <source>
        <dbReference type="Proteomes" id="UP001595596"/>
    </source>
</evidence>
<feature type="transmembrane region" description="Helical" evidence="6">
    <location>
        <begin position="398"/>
        <end position="425"/>
    </location>
</feature>
<dbReference type="InterPro" id="IPR036412">
    <property type="entry name" value="HAD-like_sf"/>
</dbReference>
<gene>
    <name evidence="7" type="ORF">ACFOMP_03335</name>
</gene>
<feature type="transmembrane region" description="Helical" evidence="6">
    <location>
        <begin position="238"/>
        <end position="258"/>
    </location>
</feature>
<dbReference type="InterPro" id="IPR039653">
    <property type="entry name" value="Prenyltransferase"/>
</dbReference>
<dbReference type="InterPro" id="IPR044878">
    <property type="entry name" value="UbiA_sf"/>
</dbReference>
<dbReference type="PANTHER" id="PTHR11048">
    <property type="entry name" value="PRENYLTRANSFERASES"/>
    <property type="match status" value="1"/>
</dbReference>
<dbReference type="Pfam" id="PF01040">
    <property type="entry name" value="UbiA"/>
    <property type="match status" value="1"/>
</dbReference>
<keyword evidence="8" id="KW-1185">Reference proteome</keyword>
<dbReference type="PANTHER" id="PTHR11048:SF5">
    <property type="entry name" value="DECAPRENYL-PHOSPHATE PHOSPHORIBOSYLTRANSFERASE"/>
    <property type="match status" value="1"/>
</dbReference>